<dbReference type="HOGENOM" id="CLU_000604_83_0_7"/>
<evidence type="ECO:0000313" key="4">
    <source>
        <dbReference type="EMBL" id="ACN14668.1"/>
    </source>
</evidence>
<accession>C0QA83</accession>
<feature type="domain" description="ABC transporter" evidence="3">
    <location>
        <begin position="348"/>
        <end position="577"/>
    </location>
</feature>
<dbReference type="OrthoDB" id="9809450at2"/>
<keyword evidence="2 4" id="KW-0067">ATP-binding</keyword>
<dbReference type="InterPro" id="IPR027417">
    <property type="entry name" value="P-loop_NTPase"/>
</dbReference>
<dbReference type="PROSITE" id="PS00211">
    <property type="entry name" value="ABC_TRANSPORTER_1"/>
    <property type="match status" value="1"/>
</dbReference>
<reference evidence="4 5" key="1">
    <citation type="journal article" date="2009" name="Environ. Microbiol.">
        <title>Genome sequence of Desulfobacterium autotrophicum HRM2, a marine sulfate reducer oxidizing organic carbon completely to carbon dioxide.</title>
        <authorList>
            <person name="Strittmatter A.W."/>
            <person name="Liesegang H."/>
            <person name="Rabus R."/>
            <person name="Decker I."/>
            <person name="Amann J."/>
            <person name="Andres S."/>
            <person name="Henne A."/>
            <person name="Fricke W.F."/>
            <person name="Martinez-Arias R."/>
            <person name="Bartels D."/>
            <person name="Goesmann A."/>
            <person name="Krause L."/>
            <person name="Puehler A."/>
            <person name="Klenk H.P."/>
            <person name="Richter M."/>
            <person name="Schuler M."/>
            <person name="Gloeckner F.O."/>
            <person name="Meyerdierks A."/>
            <person name="Gottschalk G."/>
            <person name="Amann R."/>
        </authorList>
    </citation>
    <scope>NUCLEOTIDE SEQUENCE [LARGE SCALE GENOMIC DNA]</scope>
    <source>
        <strain evidence="5">ATCC 43914 / DSM 3382 / HRM2</strain>
    </source>
</reference>
<gene>
    <name evidence="4" type="ordered locus">HRM2_15590</name>
</gene>
<dbReference type="Proteomes" id="UP000000442">
    <property type="component" value="Chromosome"/>
</dbReference>
<sequence length="600" mass="65546">MDEVREIMGQPLGADFVLEACGLTMAYHPKGGETVRALSNVTFSACCGKVTGLVGPDGAGKTTCLRLAAGLLLPAAGDLKVLGLDVVRDIDKLRSRIGYMPQQFGLYEDLTVAENLNLHADLKSVPRNERPERYKKLLDMTALTSFTRRRAGQLSGGMKQKLGLACCLIKSPEILLLDEPTVGVDPVSRRDLWTIVGELVQRDGIGVVVATAYLDEADRCDQVVLLHQGKIIEMGAPSRFRMGLENRVFRATDRGGLGVRELQRQLYANPEVIDATIRSGRVRIVVKDASSARKLLDLLPAGVEIDPVAPVFEDGFMDRMTGRLGNQPVVVISEKKTRKNPDKGEVVVSVSGLIKKFGDFTAVEDIGFQVHRGQIFGLLGSNGAGKTTTFRMLCGLLPATGGEIDVAGYNLRTSPATARARLGYMAQQFSLYRQLSVVQNLKFYGRAYGLSGKKLKERVDWALQEFDLTGRAKRQAGDLPGGYRQRLAMAVAMVHEPEILFLDEPTSGADPLARREFWLRINGFSRDGVTIIVTTHFMEEAEFCDHMVIMSQGKNLAAGRPEDIRGLAVTPKNPDPTVEDAFIALTDTPSRRADVGDGND</sequence>
<organism evidence="4 5">
    <name type="scientific">Desulforapulum autotrophicum (strain ATCC 43914 / DSM 3382 / VKM B-1955 / HRM2)</name>
    <name type="common">Desulfobacterium autotrophicum</name>
    <dbReference type="NCBI Taxonomy" id="177437"/>
    <lineage>
        <taxon>Bacteria</taxon>
        <taxon>Pseudomonadati</taxon>
        <taxon>Thermodesulfobacteriota</taxon>
        <taxon>Desulfobacteria</taxon>
        <taxon>Desulfobacterales</taxon>
        <taxon>Desulfobacteraceae</taxon>
        <taxon>Desulforapulum</taxon>
    </lineage>
</organism>
<evidence type="ECO:0000259" key="3">
    <source>
        <dbReference type="PROSITE" id="PS50893"/>
    </source>
</evidence>
<dbReference type="SMART" id="SM00382">
    <property type="entry name" value="AAA"/>
    <property type="match status" value="2"/>
</dbReference>
<evidence type="ECO:0000256" key="2">
    <source>
        <dbReference type="ARBA" id="ARBA00022840"/>
    </source>
</evidence>
<evidence type="ECO:0000313" key="5">
    <source>
        <dbReference type="Proteomes" id="UP000000442"/>
    </source>
</evidence>
<dbReference type="SUPFAM" id="SSF52540">
    <property type="entry name" value="P-loop containing nucleoside triphosphate hydrolases"/>
    <property type="match status" value="2"/>
</dbReference>
<dbReference type="Pfam" id="PF00005">
    <property type="entry name" value="ABC_tran"/>
    <property type="match status" value="2"/>
</dbReference>
<dbReference type="AlphaFoldDB" id="C0QA83"/>
<dbReference type="InterPro" id="IPR003439">
    <property type="entry name" value="ABC_transporter-like_ATP-bd"/>
</dbReference>
<dbReference type="PROSITE" id="PS50893">
    <property type="entry name" value="ABC_TRANSPORTER_2"/>
    <property type="match status" value="2"/>
</dbReference>
<feature type="domain" description="ABC transporter" evidence="3">
    <location>
        <begin position="18"/>
        <end position="253"/>
    </location>
</feature>
<evidence type="ECO:0000256" key="1">
    <source>
        <dbReference type="ARBA" id="ARBA00022741"/>
    </source>
</evidence>
<keyword evidence="5" id="KW-1185">Reference proteome</keyword>
<dbReference type="eggNOG" id="COG1131">
    <property type="taxonomic scope" value="Bacteria"/>
</dbReference>
<protein>
    <submittedName>
        <fullName evidence="4">Multidrug efflux system, ATP-binding protein (ATPase)</fullName>
    </submittedName>
</protein>
<dbReference type="InterPro" id="IPR003593">
    <property type="entry name" value="AAA+_ATPase"/>
</dbReference>
<dbReference type="RefSeq" id="WP_015903455.1">
    <property type="nucleotide sequence ID" value="NC_012108.1"/>
</dbReference>
<dbReference type="KEGG" id="dat:HRM2_15590"/>
<dbReference type="InterPro" id="IPR017871">
    <property type="entry name" value="ABC_transporter-like_CS"/>
</dbReference>
<dbReference type="PANTHER" id="PTHR43038:SF3">
    <property type="entry name" value="ABC TRANSPORTER G FAMILY MEMBER 20 ISOFORM X1"/>
    <property type="match status" value="1"/>
</dbReference>
<dbReference type="STRING" id="177437.HRM2_15590"/>
<dbReference type="EMBL" id="CP001087">
    <property type="protein sequence ID" value="ACN14668.1"/>
    <property type="molecule type" value="Genomic_DNA"/>
</dbReference>
<keyword evidence="1" id="KW-0547">Nucleotide-binding</keyword>
<dbReference type="PANTHER" id="PTHR43038">
    <property type="entry name" value="ATP-BINDING CASSETTE, SUB-FAMILY H, MEMBER 1"/>
    <property type="match status" value="1"/>
</dbReference>
<dbReference type="GO" id="GO:0005524">
    <property type="term" value="F:ATP binding"/>
    <property type="evidence" value="ECO:0007669"/>
    <property type="project" value="UniProtKB-KW"/>
</dbReference>
<dbReference type="Gene3D" id="3.40.50.300">
    <property type="entry name" value="P-loop containing nucleotide triphosphate hydrolases"/>
    <property type="match status" value="2"/>
</dbReference>
<proteinExistence type="predicted"/>
<name>C0QA83_DESAH</name>
<dbReference type="GO" id="GO:0016887">
    <property type="term" value="F:ATP hydrolysis activity"/>
    <property type="evidence" value="ECO:0007669"/>
    <property type="project" value="InterPro"/>
</dbReference>